<comment type="caution">
    <text evidence="9">The sequence shown here is derived from an EMBL/GenBank/DDBJ whole genome shotgun (WGS) entry which is preliminary data.</text>
</comment>
<keyword evidence="10" id="KW-1185">Reference proteome</keyword>
<evidence type="ECO:0000259" key="8">
    <source>
        <dbReference type="PROSITE" id="PS51379"/>
    </source>
</evidence>
<keyword evidence="6 7" id="KW-0411">Iron-sulfur</keyword>
<dbReference type="EMBL" id="WAIE01000001">
    <property type="protein sequence ID" value="KAB1443736.1"/>
    <property type="molecule type" value="Genomic_DNA"/>
</dbReference>
<dbReference type="PRINTS" id="PR00352">
    <property type="entry name" value="3FE4SFRDOXIN"/>
</dbReference>
<name>A0A6N6N6T0_9BACT</name>
<accession>A0A6N6N6T0</accession>
<dbReference type="Proteomes" id="UP000438699">
    <property type="component" value="Unassembled WGS sequence"/>
</dbReference>
<dbReference type="InterPro" id="IPR051269">
    <property type="entry name" value="Fe-S_cluster_ET"/>
</dbReference>
<keyword evidence="5 7" id="KW-0408">Iron</keyword>
<dbReference type="PANTHER" id="PTHR36923">
    <property type="entry name" value="FERREDOXIN"/>
    <property type="match status" value="1"/>
</dbReference>
<dbReference type="Gene3D" id="3.30.70.20">
    <property type="match status" value="1"/>
</dbReference>
<dbReference type="InterPro" id="IPR001080">
    <property type="entry name" value="3Fe4S_ferredoxin"/>
</dbReference>
<evidence type="ECO:0000256" key="7">
    <source>
        <dbReference type="RuleBase" id="RU368020"/>
    </source>
</evidence>
<dbReference type="InterPro" id="IPR017900">
    <property type="entry name" value="4Fe4S_Fe_S_CS"/>
</dbReference>
<sequence>MAIVIDEEACIGCETCVELCPNVFEMDDDGEKAVVVAPDSDDECVEEAIDTCPGEAISRE</sequence>
<dbReference type="PROSITE" id="PS51379">
    <property type="entry name" value="4FE4S_FER_2"/>
    <property type="match status" value="1"/>
</dbReference>
<evidence type="ECO:0000256" key="6">
    <source>
        <dbReference type="ARBA" id="ARBA00023014"/>
    </source>
</evidence>
<protein>
    <recommendedName>
        <fullName evidence="7">Ferredoxin</fullName>
    </recommendedName>
</protein>
<evidence type="ECO:0000256" key="2">
    <source>
        <dbReference type="ARBA" id="ARBA00022448"/>
    </source>
</evidence>
<keyword evidence="4 7" id="KW-0249">Electron transport</keyword>
<organism evidence="9 10">
    <name type="scientific">Pseudodesulfovibrio senegalensis</name>
    <dbReference type="NCBI Taxonomy" id="1721087"/>
    <lineage>
        <taxon>Bacteria</taxon>
        <taxon>Pseudomonadati</taxon>
        <taxon>Thermodesulfobacteriota</taxon>
        <taxon>Desulfovibrionia</taxon>
        <taxon>Desulfovibrionales</taxon>
        <taxon>Desulfovibrionaceae</taxon>
    </lineage>
</organism>
<dbReference type="PANTHER" id="PTHR36923:SF3">
    <property type="entry name" value="FERREDOXIN"/>
    <property type="match status" value="1"/>
</dbReference>
<proteinExistence type="predicted"/>
<dbReference type="GO" id="GO:0051536">
    <property type="term" value="F:iron-sulfur cluster binding"/>
    <property type="evidence" value="ECO:0007669"/>
    <property type="project" value="UniProtKB-KW"/>
</dbReference>
<reference evidence="9 10" key="1">
    <citation type="journal article" date="2017" name="Int. J. Syst. Evol. Microbiol.">
        <title>Desulfovibrio senegalensis sp. nov., a mesophilic sulfate reducer isolated from marine sediment.</title>
        <authorList>
            <person name="Thioye A."/>
            <person name="Gam Z.B.A."/>
            <person name="Mbengue M."/>
            <person name="Cayol J.L."/>
            <person name="Joseph-Bartoli M."/>
            <person name="Toure-Kane C."/>
            <person name="Labat M."/>
        </authorList>
    </citation>
    <scope>NUCLEOTIDE SEQUENCE [LARGE SCALE GENOMIC DNA]</scope>
    <source>
        <strain evidence="9 10">DSM 101509</strain>
    </source>
</reference>
<evidence type="ECO:0000313" key="10">
    <source>
        <dbReference type="Proteomes" id="UP000438699"/>
    </source>
</evidence>
<dbReference type="PROSITE" id="PS00198">
    <property type="entry name" value="4FE4S_FER_1"/>
    <property type="match status" value="1"/>
</dbReference>
<dbReference type="OrthoDB" id="9803319at2"/>
<dbReference type="GO" id="GO:0005506">
    <property type="term" value="F:iron ion binding"/>
    <property type="evidence" value="ECO:0007669"/>
    <property type="project" value="UniProtKB-UniRule"/>
</dbReference>
<feature type="domain" description="4Fe-4S ferredoxin-type" evidence="8">
    <location>
        <begin position="1"/>
        <end position="29"/>
    </location>
</feature>
<keyword evidence="3 7" id="KW-0479">Metal-binding</keyword>
<gene>
    <name evidence="9" type="ORF">F8A88_05735</name>
</gene>
<evidence type="ECO:0000256" key="4">
    <source>
        <dbReference type="ARBA" id="ARBA00022982"/>
    </source>
</evidence>
<dbReference type="GO" id="GO:0009055">
    <property type="term" value="F:electron transfer activity"/>
    <property type="evidence" value="ECO:0007669"/>
    <property type="project" value="UniProtKB-UniRule"/>
</dbReference>
<evidence type="ECO:0000256" key="1">
    <source>
        <dbReference type="ARBA" id="ARBA00003532"/>
    </source>
</evidence>
<keyword evidence="2 7" id="KW-0813">Transport</keyword>
<dbReference type="RefSeq" id="WP_151150109.1">
    <property type="nucleotide sequence ID" value="NZ_WAIE01000001.1"/>
</dbReference>
<comment type="function">
    <text evidence="1 7">Ferredoxins are iron-sulfur proteins that transfer electrons in a wide variety of metabolic reactions.</text>
</comment>
<dbReference type="InterPro" id="IPR017896">
    <property type="entry name" value="4Fe4S_Fe-S-bd"/>
</dbReference>
<dbReference type="AlphaFoldDB" id="A0A6N6N6T0"/>
<evidence type="ECO:0000256" key="5">
    <source>
        <dbReference type="ARBA" id="ARBA00023004"/>
    </source>
</evidence>
<evidence type="ECO:0000313" key="9">
    <source>
        <dbReference type="EMBL" id="KAB1443736.1"/>
    </source>
</evidence>
<evidence type="ECO:0000256" key="3">
    <source>
        <dbReference type="ARBA" id="ARBA00022723"/>
    </source>
</evidence>
<dbReference type="SUPFAM" id="SSF54862">
    <property type="entry name" value="4Fe-4S ferredoxins"/>
    <property type="match status" value="1"/>
</dbReference>
<dbReference type="Pfam" id="PF13370">
    <property type="entry name" value="Fer4_13"/>
    <property type="match status" value="1"/>
</dbReference>